<dbReference type="InterPro" id="IPR042099">
    <property type="entry name" value="ANL_N_sf"/>
</dbReference>
<dbReference type="Pfam" id="PF13193">
    <property type="entry name" value="AMP-binding_C"/>
    <property type="match status" value="1"/>
</dbReference>
<dbReference type="InterPro" id="IPR000873">
    <property type="entry name" value="AMP-dep_synth/lig_dom"/>
</dbReference>
<dbReference type="PANTHER" id="PTHR43767:SF1">
    <property type="entry name" value="NONRIBOSOMAL PEPTIDE SYNTHASE PES1 (EUROFUNG)-RELATED"/>
    <property type="match status" value="1"/>
</dbReference>
<keyword evidence="4" id="KW-1185">Reference proteome</keyword>
<keyword evidence="3" id="KW-0436">Ligase</keyword>
<comment type="caution">
    <text evidence="3">The sequence shown here is derived from an EMBL/GenBank/DDBJ whole genome shotgun (WGS) entry which is preliminary data.</text>
</comment>
<organism evidence="3 4">
    <name type="scientific">Devosia nitrariae</name>
    <dbReference type="NCBI Taxonomy" id="2071872"/>
    <lineage>
        <taxon>Bacteria</taxon>
        <taxon>Pseudomonadati</taxon>
        <taxon>Pseudomonadota</taxon>
        <taxon>Alphaproteobacteria</taxon>
        <taxon>Hyphomicrobiales</taxon>
        <taxon>Devosiaceae</taxon>
        <taxon>Devosia</taxon>
    </lineage>
</organism>
<dbReference type="InterPro" id="IPR045851">
    <property type="entry name" value="AMP-bd_C_sf"/>
</dbReference>
<evidence type="ECO:0000313" key="4">
    <source>
        <dbReference type="Proteomes" id="UP001156691"/>
    </source>
</evidence>
<reference evidence="4" key="1">
    <citation type="journal article" date="2019" name="Int. J. Syst. Evol. Microbiol.">
        <title>The Global Catalogue of Microorganisms (GCM) 10K type strain sequencing project: providing services to taxonomists for standard genome sequencing and annotation.</title>
        <authorList>
            <consortium name="The Broad Institute Genomics Platform"/>
            <consortium name="The Broad Institute Genome Sequencing Center for Infectious Disease"/>
            <person name="Wu L."/>
            <person name="Ma J."/>
        </authorList>
    </citation>
    <scope>NUCLEOTIDE SEQUENCE [LARGE SCALE GENOMIC DNA]</scope>
    <source>
        <strain evidence="4">NBRC 112416</strain>
    </source>
</reference>
<feature type="domain" description="AMP-binding enzyme C-terminal" evidence="2">
    <location>
        <begin position="482"/>
        <end position="556"/>
    </location>
</feature>
<sequence>MDKKADANRTSQPLRPWIDHYPEGIDWDVDIDIRPVHEQVLDACAKTPSAIALDFLGATTTFGALADAITAFAGALQSEFGVTKGTRVALLLPNTPFYPVAYYAVLRAGGTVVNCNPLYTVDELAHMADNAGADLMITLDLKMIFEKAETLVETGRIGSLIVCHFPDALPLAKKVLFSLAKRKDLVDTRRSRIAGRVAHYRQLVARKLTPEPVTIDPHTDIAVQQYTGGTTGIPKGALLTHANVAANMSQIDKWGCDLFYPPTKVVAVLPFFHIFAMTVCMNVPLCNGAQVVMLPRFELKALADLIARTRANILPTVPTLLTALARADNITSNDLSSLEVAVSGGAALPNEVREAFAKKSKALLAEGYGLTEASPVVCCAALRVPSKPMSIGLPLPATDIRFVDIDSGRVLGIGEDGELQVKGPQVMLGYYNNREATEDVFMDGWLRTGDVGHMDEDGYVFLVDRIKDMIICSGFKVYPRVIEEALAEHPAVDEVNVIGVPDQYRGEAPVAFVKLKTDEAASESEIKSFLAERLNKIEMPREIIFKQALPKTLIGKLSKKELREDYAQMKAKNREQA</sequence>
<dbReference type="RefSeq" id="WP_284342292.1">
    <property type="nucleotide sequence ID" value="NZ_BSNS01000022.1"/>
</dbReference>
<accession>A0ABQ5WB05</accession>
<dbReference type="InterPro" id="IPR025110">
    <property type="entry name" value="AMP-bd_C"/>
</dbReference>
<feature type="domain" description="AMP-dependent synthetase/ligase" evidence="1">
    <location>
        <begin position="43"/>
        <end position="431"/>
    </location>
</feature>
<gene>
    <name evidence="3" type="ORF">GCM10010862_41620</name>
</gene>
<dbReference type="GO" id="GO:0016874">
    <property type="term" value="F:ligase activity"/>
    <property type="evidence" value="ECO:0007669"/>
    <property type="project" value="UniProtKB-KW"/>
</dbReference>
<dbReference type="InterPro" id="IPR050237">
    <property type="entry name" value="ATP-dep_AMP-bd_enzyme"/>
</dbReference>
<dbReference type="EMBL" id="BSNS01000022">
    <property type="protein sequence ID" value="GLQ56903.1"/>
    <property type="molecule type" value="Genomic_DNA"/>
</dbReference>
<dbReference type="Pfam" id="PF00501">
    <property type="entry name" value="AMP-binding"/>
    <property type="match status" value="1"/>
</dbReference>
<proteinExistence type="predicted"/>
<dbReference type="PANTHER" id="PTHR43767">
    <property type="entry name" value="LONG-CHAIN-FATTY-ACID--COA LIGASE"/>
    <property type="match status" value="1"/>
</dbReference>
<dbReference type="Proteomes" id="UP001156691">
    <property type="component" value="Unassembled WGS sequence"/>
</dbReference>
<dbReference type="Gene3D" id="3.30.300.30">
    <property type="match status" value="1"/>
</dbReference>
<dbReference type="CDD" id="cd05936">
    <property type="entry name" value="FC-FACS_FadD_like"/>
    <property type="match status" value="1"/>
</dbReference>
<dbReference type="Gene3D" id="3.40.50.12780">
    <property type="entry name" value="N-terminal domain of ligase-like"/>
    <property type="match status" value="1"/>
</dbReference>
<evidence type="ECO:0000313" key="3">
    <source>
        <dbReference type="EMBL" id="GLQ56903.1"/>
    </source>
</evidence>
<evidence type="ECO:0000259" key="2">
    <source>
        <dbReference type="Pfam" id="PF13193"/>
    </source>
</evidence>
<dbReference type="SUPFAM" id="SSF56801">
    <property type="entry name" value="Acetyl-CoA synthetase-like"/>
    <property type="match status" value="1"/>
</dbReference>
<evidence type="ECO:0000259" key="1">
    <source>
        <dbReference type="Pfam" id="PF00501"/>
    </source>
</evidence>
<protein>
    <submittedName>
        <fullName evidence="3">Dicarboxylate--CoA ligase PimA</fullName>
    </submittedName>
</protein>
<name>A0ABQ5WB05_9HYPH</name>